<dbReference type="CDD" id="cd02020">
    <property type="entry name" value="CMPK"/>
    <property type="match status" value="1"/>
</dbReference>
<evidence type="ECO:0000256" key="4">
    <source>
        <dbReference type="ARBA" id="ARBA00022679"/>
    </source>
</evidence>
<dbReference type="GO" id="GO:0006220">
    <property type="term" value="P:pyrimidine nucleotide metabolic process"/>
    <property type="evidence" value="ECO:0007669"/>
    <property type="project" value="UniProtKB-UniRule"/>
</dbReference>
<evidence type="ECO:0000256" key="9">
    <source>
        <dbReference type="ARBA" id="ARBA00048478"/>
    </source>
</evidence>
<feature type="binding site" evidence="10">
    <location>
        <begin position="7"/>
        <end position="15"/>
    </location>
    <ligand>
        <name>ATP</name>
        <dbReference type="ChEBI" id="CHEBI:30616"/>
    </ligand>
</feature>
<evidence type="ECO:0000256" key="10">
    <source>
        <dbReference type="HAMAP-Rule" id="MF_00239"/>
    </source>
</evidence>
<evidence type="ECO:0000256" key="3">
    <source>
        <dbReference type="ARBA" id="ARBA00022490"/>
    </source>
</evidence>
<proteinExistence type="inferred from homology"/>
<protein>
    <recommendedName>
        <fullName evidence="10">Cytidylate kinase</fullName>
        <shortName evidence="10">CK</shortName>
        <ecNumber evidence="10">2.7.4.25</ecNumber>
    </recommendedName>
    <alternativeName>
        <fullName evidence="10">Cytidine monophosphate kinase</fullName>
        <shortName evidence="10">CMP kinase</shortName>
    </alternativeName>
</protein>
<gene>
    <name evidence="10" type="primary">cmk</name>
    <name evidence="11" type="ORF">FTO68_06665</name>
</gene>
<comment type="caution">
    <text evidence="11">The sequence shown here is derived from an EMBL/GenBank/DDBJ whole genome shotgun (WGS) entry which is preliminary data.</text>
</comment>
<evidence type="ECO:0000256" key="5">
    <source>
        <dbReference type="ARBA" id="ARBA00022741"/>
    </source>
</evidence>
<dbReference type="EC" id="2.7.4.25" evidence="10"/>
<evidence type="ECO:0000313" key="11">
    <source>
        <dbReference type="EMBL" id="MCQ1538665.1"/>
    </source>
</evidence>
<dbReference type="AlphaFoldDB" id="A0ABD4TMZ6"/>
<sequence length="176" mass="19462">MRITISGLPGSGTTSLGKALSAELGFTFISAGEVFRACAKERNMDLGAFGRLAESDPSIDRLIDERQKEIGMSSDNIIIEGRLAGRMVENADLRIWLTASPECRSKRIADRDIQDGDTATAVTIERERSEAQRYRSYYGIEIGDLSCYDMVLSSERFGRASLVFIVITAINELINR</sequence>
<accession>A0ABD4TMZ6</accession>
<dbReference type="InterPro" id="IPR011994">
    <property type="entry name" value="Cytidylate_kinase_dom"/>
</dbReference>
<dbReference type="Proteomes" id="UP001524383">
    <property type="component" value="Unassembled WGS sequence"/>
</dbReference>
<dbReference type="Pfam" id="PF13189">
    <property type="entry name" value="Cytidylate_kin2"/>
    <property type="match status" value="1"/>
</dbReference>
<evidence type="ECO:0000256" key="7">
    <source>
        <dbReference type="ARBA" id="ARBA00022840"/>
    </source>
</evidence>
<name>A0ABD4TMZ6_9EURY</name>
<keyword evidence="7 10" id="KW-0067">ATP-binding</keyword>
<keyword evidence="3 10" id="KW-0963">Cytoplasm</keyword>
<reference evidence="11 12" key="1">
    <citation type="submission" date="2019-08" db="EMBL/GenBank/DDBJ databases">
        <authorList>
            <person name="Chen S.-C."/>
            <person name="Lai M.-C."/>
            <person name="You Y.-T."/>
        </authorList>
    </citation>
    <scope>NUCLEOTIDE SEQUENCE [LARGE SCALE GENOMIC DNA]</scope>
    <source>
        <strain evidence="11 12">P2F9704a</strain>
    </source>
</reference>
<comment type="catalytic activity">
    <reaction evidence="9 10">
        <text>CMP + ATP = CDP + ADP</text>
        <dbReference type="Rhea" id="RHEA:11600"/>
        <dbReference type="ChEBI" id="CHEBI:30616"/>
        <dbReference type="ChEBI" id="CHEBI:58069"/>
        <dbReference type="ChEBI" id="CHEBI:60377"/>
        <dbReference type="ChEBI" id="CHEBI:456216"/>
        <dbReference type="EC" id="2.7.4.25"/>
    </reaction>
</comment>
<evidence type="ECO:0000256" key="2">
    <source>
        <dbReference type="ARBA" id="ARBA00011005"/>
    </source>
</evidence>
<organism evidence="11 12">
    <name type="scientific">Methanocalculus taiwanensis</name>
    <dbReference type="NCBI Taxonomy" id="106207"/>
    <lineage>
        <taxon>Archaea</taxon>
        <taxon>Methanobacteriati</taxon>
        <taxon>Methanobacteriota</taxon>
        <taxon>Stenosarchaea group</taxon>
        <taxon>Methanomicrobia</taxon>
        <taxon>Methanomicrobiales</taxon>
        <taxon>Methanocalculaceae</taxon>
        <taxon>Methanocalculus</taxon>
    </lineage>
</organism>
<dbReference type="Gene3D" id="3.40.50.300">
    <property type="entry name" value="P-loop containing nucleotide triphosphate hydrolases"/>
    <property type="match status" value="1"/>
</dbReference>
<dbReference type="GO" id="GO:0005737">
    <property type="term" value="C:cytoplasm"/>
    <property type="evidence" value="ECO:0007669"/>
    <property type="project" value="UniProtKB-SubCell"/>
</dbReference>
<evidence type="ECO:0000256" key="6">
    <source>
        <dbReference type="ARBA" id="ARBA00022777"/>
    </source>
</evidence>
<evidence type="ECO:0000313" key="12">
    <source>
        <dbReference type="Proteomes" id="UP001524383"/>
    </source>
</evidence>
<dbReference type="InterPro" id="IPR027417">
    <property type="entry name" value="P-loop_NTPase"/>
</dbReference>
<dbReference type="NCBIfam" id="TIGR02173">
    <property type="entry name" value="cyt_kin_arch"/>
    <property type="match status" value="1"/>
</dbReference>
<evidence type="ECO:0000256" key="8">
    <source>
        <dbReference type="ARBA" id="ARBA00047615"/>
    </source>
</evidence>
<keyword evidence="5 10" id="KW-0547">Nucleotide-binding</keyword>
<evidence type="ECO:0000256" key="1">
    <source>
        <dbReference type="ARBA" id="ARBA00004496"/>
    </source>
</evidence>
<comment type="similarity">
    <text evidence="2 10">Belongs to the cytidylate kinase family. Type 2 subfamily.</text>
</comment>
<keyword evidence="6 10" id="KW-0418">Kinase</keyword>
<dbReference type="GO" id="GO:0005524">
    <property type="term" value="F:ATP binding"/>
    <property type="evidence" value="ECO:0007669"/>
    <property type="project" value="UniProtKB-UniRule"/>
</dbReference>
<dbReference type="SUPFAM" id="SSF52540">
    <property type="entry name" value="P-loop containing nucleoside triphosphate hydrolases"/>
    <property type="match status" value="1"/>
</dbReference>
<comment type="catalytic activity">
    <reaction evidence="8 10">
        <text>dCMP + ATP = dCDP + ADP</text>
        <dbReference type="Rhea" id="RHEA:25094"/>
        <dbReference type="ChEBI" id="CHEBI:30616"/>
        <dbReference type="ChEBI" id="CHEBI:57566"/>
        <dbReference type="ChEBI" id="CHEBI:58593"/>
        <dbReference type="ChEBI" id="CHEBI:456216"/>
        <dbReference type="EC" id="2.7.4.25"/>
    </reaction>
</comment>
<dbReference type="EMBL" id="VOTZ01000012">
    <property type="protein sequence ID" value="MCQ1538665.1"/>
    <property type="molecule type" value="Genomic_DNA"/>
</dbReference>
<dbReference type="HAMAP" id="MF_00239">
    <property type="entry name" value="Cytidyl_kinase_type2"/>
    <property type="match status" value="1"/>
</dbReference>
<dbReference type="GO" id="GO:0016301">
    <property type="term" value="F:kinase activity"/>
    <property type="evidence" value="ECO:0007669"/>
    <property type="project" value="UniProtKB-KW"/>
</dbReference>
<keyword evidence="12" id="KW-1185">Reference proteome</keyword>
<keyword evidence="4 10" id="KW-0808">Transferase</keyword>
<comment type="subcellular location">
    <subcellularLocation>
        <location evidence="1 10">Cytoplasm</location>
    </subcellularLocation>
</comment>
<dbReference type="RefSeq" id="WP_255332616.1">
    <property type="nucleotide sequence ID" value="NZ_VOTZ01000012.1"/>
</dbReference>
<dbReference type="InterPro" id="IPR011892">
    <property type="entry name" value="Cyt_kin_arch"/>
</dbReference>